<feature type="coiled-coil region" evidence="2">
    <location>
        <begin position="102"/>
        <end position="129"/>
    </location>
</feature>
<dbReference type="Pfam" id="PF25989">
    <property type="entry name" value="YknX_C"/>
    <property type="match status" value="1"/>
</dbReference>
<keyword evidence="8" id="KW-1185">Reference proteome</keyword>
<dbReference type="Proteomes" id="UP001302349">
    <property type="component" value="Chromosome"/>
</dbReference>
<dbReference type="Pfam" id="PF25876">
    <property type="entry name" value="HH_MFP_RND"/>
    <property type="match status" value="1"/>
</dbReference>
<dbReference type="Pfam" id="PF25944">
    <property type="entry name" value="Beta-barrel_RND"/>
    <property type="match status" value="1"/>
</dbReference>
<feature type="domain" description="YknX-like C-terminal permuted SH3-like" evidence="6">
    <location>
        <begin position="299"/>
        <end position="366"/>
    </location>
</feature>
<dbReference type="Gene3D" id="2.40.50.100">
    <property type="match status" value="1"/>
</dbReference>
<gene>
    <name evidence="7" type="ORF">RT717_10165</name>
</gene>
<dbReference type="Gene3D" id="2.40.420.20">
    <property type="match status" value="1"/>
</dbReference>
<dbReference type="InterPro" id="IPR058626">
    <property type="entry name" value="MdtA-like_b-barrel"/>
</dbReference>
<dbReference type="PANTHER" id="PTHR30158">
    <property type="entry name" value="ACRA/E-RELATED COMPONENT OF DRUG EFFLUX TRANSPORTER"/>
    <property type="match status" value="1"/>
</dbReference>
<evidence type="ECO:0000259" key="5">
    <source>
        <dbReference type="Pfam" id="PF25944"/>
    </source>
</evidence>
<evidence type="ECO:0000259" key="3">
    <source>
        <dbReference type="Pfam" id="PF25876"/>
    </source>
</evidence>
<evidence type="ECO:0000313" key="7">
    <source>
        <dbReference type="EMBL" id="WOK08998.1"/>
    </source>
</evidence>
<feature type="domain" description="Multidrug resistance protein MdtA-like beta-barrel" evidence="5">
    <location>
        <begin position="207"/>
        <end position="285"/>
    </location>
</feature>
<evidence type="ECO:0000256" key="2">
    <source>
        <dbReference type="SAM" id="Coils"/>
    </source>
</evidence>
<reference evidence="7 8" key="1">
    <citation type="journal article" date="2023" name="Microbiol. Resour. Announc.">
        <title>Complete Genome Sequence of Imperialibacter roseus strain P4T.</title>
        <authorList>
            <person name="Tizabi D.R."/>
            <person name="Bachvaroff T."/>
            <person name="Hill R.T."/>
        </authorList>
    </citation>
    <scope>NUCLEOTIDE SEQUENCE [LARGE SCALE GENOMIC DNA]</scope>
    <source>
        <strain evidence="7 8">P4T</strain>
    </source>
</reference>
<dbReference type="Gene3D" id="1.10.287.470">
    <property type="entry name" value="Helix hairpin bin"/>
    <property type="match status" value="1"/>
</dbReference>
<keyword evidence="2" id="KW-0175">Coiled coil</keyword>
<protein>
    <submittedName>
        <fullName evidence="7">Efflux RND transporter periplasmic adaptor subunit</fullName>
    </submittedName>
</protein>
<evidence type="ECO:0000256" key="1">
    <source>
        <dbReference type="ARBA" id="ARBA00009477"/>
    </source>
</evidence>
<dbReference type="PROSITE" id="PS51257">
    <property type="entry name" value="PROKAR_LIPOPROTEIN"/>
    <property type="match status" value="1"/>
</dbReference>
<feature type="domain" description="Multidrug resistance protein MdtA-like barrel-sandwich hybrid" evidence="4">
    <location>
        <begin position="62"/>
        <end position="200"/>
    </location>
</feature>
<dbReference type="NCBIfam" id="TIGR01730">
    <property type="entry name" value="RND_mfp"/>
    <property type="match status" value="1"/>
</dbReference>
<evidence type="ECO:0000313" key="8">
    <source>
        <dbReference type="Proteomes" id="UP001302349"/>
    </source>
</evidence>
<dbReference type="Gene3D" id="2.40.30.170">
    <property type="match status" value="1"/>
</dbReference>
<accession>A0ABZ0IVC3</accession>
<feature type="domain" description="Multidrug resistance protein MdtA-like alpha-helical hairpin" evidence="3">
    <location>
        <begin position="102"/>
        <end position="171"/>
    </location>
</feature>
<dbReference type="Pfam" id="PF25917">
    <property type="entry name" value="BSH_RND"/>
    <property type="match status" value="1"/>
</dbReference>
<dbReference type="InterPro" id="IPR058637">
    <property type="entry name" value="YknX-like_C"/>
</dbReference>
<comment type="similarity">
    <text evidence="1">Belongs to the membrane fusion protein (MFP) (TC 8.A.1) family.</text>
</comment>
<dbReference type="EMBL" id="CP136051">
    <property type="protein sequence ID" value="WOK08998.1"/>
    <property type="molecule type" value="Genomic_DNA"/>
</dbReference>
<evidence type="ECO:0000259" key="4">
    <source>
        <dbReference type="Pfam" id="PF25917"/>
    </source>
</evidence>
<evidence type="ECO:0000259" key="6">
    <source>
        <dbReference type="Pfam" id="PF25989"/>
    </source>
</evidence>
<name>A0ABZ0IVC3_9BACT</name>
<dbReference type="InterPro" id="IPR006143">
    <property type="entry name" value="RND_pump_MFP"/>
</dbReference>
<dbReference type="SUPFAM" id="SSF111369">
    <property type="entry name" value="HlyD-like secretion proteins"/>
    <property type="match status" value="1"/>
</dbReference>
<dbReference type="InterPro" id="IPR058624">
    <property type="entry name" value="MdtA-like_HH"/>
</dbReference>
<proteinExistence type="inferred from homology"/>
<sequence length="370" mass="39825">MSVNKIYIFFVFGLLLIAAGCGSNNQQGGPARGPVAVTVEEVNYTIAPFYEEYPATVKALQEVELRPQVSGYITGIFFKEGDKVKKGQKLYTIDQQQSQAAYSQALANLAVQEANLDKAKKDFERYKELEKDDAIAKQQVDYAESAYTSAKQLVEAAKATVNSVQTNVRYSTIVAPFDGTIGISAVKLGASVTPGQTLLNTISSDDPMAVDVVIDQSKISGFSQILAKGSDNAADSAFRLVLDKSLYPHFGKLSFIDRAVDPQTGTIKIRVELPNPEHMLRPGMSGSLQVLSNVSGKSITIPFKAVTEQLGEFFVYVSDGSKVSQRRVKLGKQIGSNVIVADGLKQGEVIAVEGVQNLREGAAITVATAK</sequence>
<dbReference type="InterPro" id="IPR058625">
    <property type="entry name" value="MdtA-like_BSH"/>
</dbReference>
<organism evidence="7 8">
    <name type="scientific">Imperialibacter roseus</name>
    <dbReference type="NCBI Taxonomy" id="1324217"/>
    <lineage>
        <taxon>Bacteria</taxon>
        <taxon>Pseudomonadati</taxon>
        <taxon>Bacteroidota</taxon>
        <taxon>Cytophagia</taxon>
        <taxon>Cytophagales</taxon>
        <taxon>Flammeovirgaceae</taxon>
        <taxon>Imperialibacter</taxon>
    </lineage>
</organism>
<dbReference type="RefSeq" id="WP_317491625.1">
    <property type="nucleotide sequence ID" value="NZ_CP136051.1"/>
</dbReference>